<accession>A0A9P6JPW9</accession>
<dbReference type="PANTHER" id="PTHR48112">
    <property type="entry name" value="HIGH MOBILITY GROUP PROTEIN DSP1"/>
    <property type="match status" value="1"/>
</dbReference>
<dbReference type="PANTHER" id="PTHR48112:SF22">
    <property type="entry name" value="MITOCHONDRIAL TRANSCRIPTION FACTOR A, ISOFORM B"/>
    <property type="match status" value="1"/>
</dbReference>
<dbReference type="Proteomes" id="UP000807306">
    <property type="component" value="Unassembled WGS sequence"/>
</dbReference>
<gene>
    <name evidence="5" type="ORF">CPB83DRAFT_304656</name>
</gene>
<feature type="region of interest" description="Disordered" evidence="3">
    <location>
        <begin position="166"/>
        <end position="185"/>
    </location>
</feature>
<dbReference type="PROSITE" id="PS50118">
    <property type="entry name" value="HMG_BOX_2"/>
    <property type="match status" value="1"/>
</dbReference>
<evidence type="ECO:0000256" key="3">
    <source>
        <dbReference type="SAM" id="MobiDB-lite"/>
    </source>
</evidence>
<dbReference type="GO" id="GO:0003677">
    <property type="term" value="F:DNA binding"/>
    <property type="evidence" value="ECO:0007669"/>
    <property type="project" value="UniProtKB-UniRule"/>
</dbReference>
<name>A0A9P6JPW9_9AGAR</name>
<evidence type="ECO:0000313" key="5">
    <source>
        <dbReference type="EMBL" id="KAF9528616.1"/>
    </source>
</evidence>
<proteinExistence type="predicted"/>
<dbReference type="Gene3D" id="1.10.30.10">
    <property type="entry name" value="High mobility group box domain"/>
    <property type="match status" value="1"/>
</dbReference>
<dbReference type="InterPro" id="IPR036910">
    <property type="entry name" value="HMG_box_dom_sf"/>
</dbReference>
<feature type="region of interest" description="Disordered" evidence="3">
    <location>
        <begin position="100"/>
        <end position="137"/>
    </location>
</feature>
<dbReference type="SUPFAM" id="SSF47095">
    <property type="entry name" value="HMG-box"/>
    <property type="match status" value="1"/>
</dbReference>
<organism evidence="5 6">
    <name type="scientific">Crepidotus variabilis</name>
    <dbReference type="NCBI Taxonomy" id="179855"/>
    <lineage>
        <taxon>Eukaryota</taxon>
        <taxon>Fungi</taxon>
        <taxon>Dikarya</taxon>
        <taxon>Basidiomycota</taxon>
        <taxon>Agaricomycotina</taxon>
        <taxon>Agaricomycetes</taxon>
        <taxon>Agaricomycetidae</taxon>
        <taxon>Agaricales</taxon>
        <taxon>Agaricineae</taxon>
        <taxon>Crepidotaceae</taxon>
        <taxon>Crepidotus</taxon>
    </lineage>
</organism>
<evidence type="ECO:0000313" key="6">
    <source>
        <dbReference type="Proteomes" id="UP000807306"/>
    </source>
</evidence>
<feature type="compositionally biased region" description="Basic residues" evidence="3">
    <location>
        <begin position="102"/>
        <end position="111"/>
    </location>
</feature>
<evidence type="ECO:0000256" key="2">
    <source>
        <dbReference type="PROSITE-ProRule" id="PRU00267"/>
    </source>
</evidence>
<dbReference type="SMART" id="SM00398">
    <property type="entry name" value="HMG"/>
    <property type="match status" value="1"/>
</dbReference>
<sequence length="499" mass="55400">MMPAIRNFTEARTTSLFFDNTFSLINTKSRYSPYQTSDIAGSTASWGFVDPSHLFVVPPPTMIVPSQAAVLFDTPVGKYLTGITLDSSYAETEAAKTTKVAKSSKTRKEKAKSKENVAQVTEVKKTSRSKRKDPNYIPRPKNAFMIFRCELYKRTVDEAASATIVFSPPSGSTATSSSSSESKPSKICQNEFSKRAASEWHNLPLESRKVFERKATEDKKRIMLLHVEKQREAERAQRELDFQPVWHPEEYEVMNHELPLRSEQRTFTPSVIQDTKEVEIIDLTQDDDDEICDNIASSSSQTFRSSSRPNGTLDDNFGVDLSPRSYSASTFDEIKFAPQLISFSPSPAPNFSSSSQLHMPIPSIPIPSSISNFGYGSSDCQNASTFEDPTHAQSYTYASSSSPSSSAYSAVSNLPALDTDAPSPVSELGPITPTSDSESIAKQLFVLMDLDLASENQLPSTLQSDFEEWLPTELPFEDLYSGSDVEVSVQDLNIDQWCW</sequence>
<dbReference type="InterPro" id="IPR050342">
    <property type="entry name" value="HMGB"/>
</dbReference>
<dbReference type="InterPro" id="IPR009071">
    <property type="entry name" value="HMG_box_dom"/>
</dbReference>
<feature type="DNA-binding region" description="HMG box" evidence="2">
    <location>
        <begin position="137"/>
        <end position="230"/>
    </location>
</feature>
<protein>
    <recommendedName>
        <fullName evidence="4">HMG box domain-containing protein</fullName>
    </recommendedName>
</protein>
<keyword evidence="6" id="KW-1185">Reference proteome</keyword>
<dbReference type="AlphaFoldDB" id="A0A9P6JPW9"/>
<evidence type="ECO:0000259" key="4">
    <source>
        <dbReference type="PROSITE" id="PS50118"/>
    </source>
</evidence>
<reference evidence="5" key="1">
    <citation type="submission" date="2020-11" db="EMBL/GenBank/DDBJ databases">
        <authorList>
            <consortium name="DOE Joint Genome Institute"/>
            <person name="Ahrendt S."/>
            <person name="Riley R."/>
            <person name="Andreopoulos W."/>
            <person name="Labutti K."/>
            <person name="Pangilinan J."/>
            <person name="Ruiz-Duenas F.J."/>
            <person name="Barrasa J.M."/>
            <person name="Sanchez-Garcia M."/>
            <person name="Camarero S."/>
            <person name="Miyauchi S."/>
            <person name="Serrano A."/>
            <person name="Linde D."/>
            <person name="Babiker R."/>
            <person name="Drula E."/>
            <person name="Ayuso-Fernandez I."/>
            <person name="Pacheco R."/>
            <person name="Padilla G."/>
            <person name="Ferreira P."/>
            <person name="Barriuso J."/>
            <person name="Kellner H."/>
            <person name="Castanera R."/>
            <person name="Alfaro M."/>
            <person name="Ramirez L."/>
            <person name="Pisabarro A.G."/>
            <person name="Kuo A."/>
            <person name="Tritt A."/>
            <person name="Lipzen A."/>
            <person name="He G."/>
            <person name="Yan M."/>
            <person name="Ng V."/>
            <person name="Cullen D."/>
            <person name="Martin F."/>
            <person name="Rosso M.-N."/>
            <person name="Henrissat B."/>
            <person name="Hibbett D."/>
            <person name="Martinez A.T."/>
            <person name="Grigoriev I.V."/>
        </authorList>
    </citation>
    <scope>NUCLEOTIDE SEQUENCE</scope>
    <source>
        <strain evidence="5">CBS 506.95</strain>
    </source>
</reference>
<dbReference type="OrthoDB" id="6247875at2759"/>
<feature type="region of interest" description="Disordered" evidence="3">
    <location>
        <begin position="298"/>
        <end position="319"/>
    </location>
</feature>
<feature type="domain" description="HMG box" evidence="4">
    <location>
        <begin position="137"/>
        <end position="230"/>
    </location>
</feature>
<keyword evidence="1 2" id="KW-0238">DNA-binding</keyword>
<feature type="compositionally biased region" description="Low complexity" evidence="3">
    <location>
        <begin position="167"/>
        <end position="182"/>
    </location>
</feature>
<comment type="caution">
    <text evidence="5">The sequence shown here is derived from an EMBL/GenBank/DDBJ whole genome shotgun (WGS) entry which is preliminary data.</text>
</comment>
<evidence type="ECO:0000256" key="1">
    <source>
        <dbReference type="ARBA" id="ARBA00023125"/>
    </source>
</evidence>
<dbReference type="EMBL" id="MU157851">
    <property type="protein sequence ID" value="KAF9528616.1"/>
    <property type="molecule type" value="Genomic_DNA"/>
</dbReference>
<dbReference type="GO" id="GO:0005634">
    <property type="term" value="C:nucleus"/>
    <property type="evidence" value="ECO:0007669"/>
    <property type="project" value="UniProtKB-UniRule"/>
</dbReference>
<keyword evidence="2" id="KW-0539">Nucleus</keyword>
<feature type="compositionally biased region" description="Low complexity" evidence="3">
    <location>
        <begin position="298"/>
        <end position="307"/>
    </location>
</feature>